<keyword evidence="1" id="KW-0732">Signal</keyword>
<evidence type="ECO:0000313" key="3">
    <source>
        <dbReference type="Proteomes" id="UP000008630"/>
    </source>
</evidence>
<dbReference type="AlphaFoldDB" id="E6SSB6"/>
<dbReference type="PATRIC" id="fig|693979.3.peg.3404"/>
<dbReference type="eggNOG" id="ENOG5033T4Y">
    <property type="taxonomic scope" value="Bacteria"/>
</dbReference>
<evidence type="ECO:0000313" key="2">
    <source>
        <dbReference type="EMBL" id="ADV45167.1"/>
    </source>
</evidence>
<reference key="1">
    <citation type="submission" date="2010-11" db="EMBL/GenBank/DDBJ databases">
        <title>The complete genome of Bacteroides helcogenes P 36-108.</title>
        <authorList>
            <consortium name="US DOE Joint Genome Institute (JGI-PGF)"/>
            <person name="Lucas S."/>
            <person name="Copeland A."/>
            <person name="Lapidus A."/>
            <person name="Bruce D."/>
            <person name="Goodwin L."/>
            <person name="Pitluck S."/>
            <person name="Kyrpides N."/>
            <person name="Mavromatis K."/>
            <person name="Ivanova N."/>
            <person name="Zeytun A."/>
            <person name="Brettin T."/>
            <person name="Detter J.C."/>
            <person name="Tapia R."/>
            <person name="Han C."/>
            <person name="Land M."/>
            <person name="Hauser L."/>
            <person name="Markowitz V."/>
            <person name="Cheng J.-F."/>
            <person name="Hugenholtz P."/>
            <person name="Woyke T."/>
            <person name="Wu D."/>
            <person name="Gronow S."/>
            <person name="Wellnitz S."/>
            <person name="Brambilla E."/>
            <person name="Klenk H.-P."/>
            <person name="Eisen J.A."/>
        </authorList>
    </citation>
    <scope>NUCLEOTIDE SEQUENCE</scope>
    <source>
        <strain>P 36-108</strain>
    </source>
</reference>
<dbReference type="OrthoDB" id="1028819at2"/>
<dbReference type="CDD" id="cd13121">
    <property type="entry name" value="BF2867_like_C"/>
    <property type="match status" value="1"/>
</dbReference>
<feature type="chain" id="PRO_5003211537" description="Fimbrillin family protein" evidence="1">
    <location>
        <begin position="26"/>
        <end position="329"/>
    </location>
</feature>
<dbReference type="KEGG" id="bhl:Bache_3243"/>
<feature type="signal peptide" evidence="1">
    <location>
        <begin position="1"/>
        <end position="25"/>
    </location>
</feature>
<evidence type="ECO:0008006" key="4">
    <source>
        <dbReference type="Google" id="ProtNLM"/>
    </source>
</evidence>
<dbReference type="Proteomes" id="UP000008630">
    <property type="component" value="Chromosome"/>
</dbReference>
<reference evidence="2 3" key="2">
    <citation type="journal article" date="2011" name="Stand. Genomic Sci.">
        <title>Complete genome sequence of Bacteroides helcogenes type strain (P 36-108).</title>
        <authorList>
            <person name="Pati A."/>
            <person name="Gronow S."/>
            <person name="Zeytun A."/>
            <person name="Lapidus A."/>
            <person name="Nolan M."/>
            <person name="Hammon N."/>
            <person name="Deshpande S."/>
            <person name="Cheng J.F."/>
            <person name="Tapia R."/>
            <person name="Han C."/>
            <person name="Goodwin L."/>
            <person name="Pitluck S."/>
            <person name="Liolios K."/>
            <person name="Pagani I."/>
            <person name="Ivanova N."/>
            <person name="Mavromatis K."/>
            <person name="Chen A."/>
            <person name="Palaniappan K."/>
            <person name="Land M."/>
            <person name="Hauser L."/>
            <person name="Chang Y.J."/>
            <person name="Jeffries C.D."/>
            <person name="Detter J.C."/>
            <person name="Brambilla E."/>
            <person name="Rohde M."/>
            <person name="Goker M."/>
            <person name="Woyke T."/>
            <person name="Bristow J."/>
            <person name="Eisen J.A."/>
            <person name="Markowitz V."/>
            <person name="Hugenholtz P."/>
            <person name="Kyrpides N.C."/>
            <person name="Klenk H.P."/>
            <person name="Lucas S."/>
        </authorList>
    </citation>
    <scope>NUCLEOTIDE SEQUENCE [LARGE SCALE GENOMIC DNA]</scope>
    <source>
        <strain evidence="3">ATCC 35417 / DSM 20613 / JCM 6297 / CCUG 15421 / P 36-108</strain>
    </source>
</reference>
<dbReference type="RefSeq" id="WP_013548754.1">
    <property type="nucleotide sequence ID" value="NC_014933.1"/>
</dbReference>
<gene>
    <name evidence="2" type="ordered locus">Bache_3243</name>
</gene>
<dbReference type="STRING" id="693979.Bache_3243"/>
<sequence>MKMKSLFAFASVAMALTACSNNEDAFVNSNFPEDGVIRVATNVDAPATRSGMDNDNLTSFYMDVQNENSTAYSYFVQMKKESGTWNSYDGADTKQMLWQNNTTPIKVTAAFLKDHAFTQAELQGTVDFSVAADQSAADAAAIAANDLVGMAQTTIDPSTADANLVNGKIKVTLGHALAKLNLKVTLGTEFNALEGGTTTNPITELAINGTKLNYTYTGTTAGVALTATGNNATAVTPFAGTYKAGSGETENAVANYECILVPQDIAAKGFSVSMTINGSSYTWTSEKAVSMAQGYAYTLELTAGKEILTVKSLSAAAWGAENTGSVATE</sequence>
<accession>E6SSB6</accession>
<dbReference type="EMBL" id="CP002352">
    <property type="protein sequence ID" value="ADV45167.1"/>
    <property type="molecule type" value="Genomic_DNA"/>
</dbReference>
<protein>
    <recommendedName>
        <fullName evidence="4">Fimbrillin family protein</fullName>
    </recommendedName>
</protein>
<proteinExistence type="predicted"/>
<dbReference type="Gene3D" id="2.60.40.2630">
    <property type="match status" value="1"/>
</dbReference>
<dbReference type="Pfam" id="PF13149">
    <property type="entry name" value="Mfa_like_1"/>
    <property type="match status" value="1"/>
</dbReference>
<evidence type="ECO:0000256" key="1">
    <source>
        <dbReference type="SAM" id="SignalP"/>
    </source>
</evidence>
<name>E6SSB6_BACT6</name>
<dbReference type="PROSITE" id="PS51257">
    <property type="entry name" value="PROKAR_LIPOPROTEIN"/>
    <property type="match status" value="1"/>
</dbReference>
<organism evidence="2 3">
    <name type="scientific">Bacteroides helcogenes (strain ATCC 35417 / DSM 20613 / JCM 6297 / CCUG 15421 / P 36-108)</name>
    <dbReference type="NCBI Taxonomy" id="693979"/>
    <lineage>
        <taxon>Bacteria</taxon>
        <taxon>Pseudomonadati</taxon>
        <taxon>Bacteroidota</taxon>
        <taxon>Bacteroidia</taxon>
        <taxon>Bacteroidales</taxon>
        <taxon>Bacteroidaceae</taxon>
        <taxon>Bacteroides</taxon>
    </lineage>
</organism>
<dbReference type="HOGENOM" id="CLU_843739_0_0_10"/>
<keyword evidence="3" id="KW-1185">Reference proteome</keyword>
<dbReference type="InterPro" id="IPR025049">
    <property type="entry name" value="Mfa-like_1"/>
</dbReference>